<dbReference type="VEuPathDB" id="FungiDB:KRP22_3081"/>
<dbReference type="InParanoid" id="H3GW80"/>
<organism evidence="2 3">
    <name type="scientific">Phytophthora ramorum</name>
    <name type="common">Sudden oak death agent</name>
    <dbReference type="NCBI Taxonomy" id="164328"/>
    <lineage>
        <taxon>Eukaryota</taxon>
        <taxon>Sar</taxon>
        <taxon>Stramenopiles</taxon>
        <taxon>Oomycota</taxon>
        <taxon>Peronosporomycetes</taxon>
        <taxon>Peronosporales</taxon>
        <taxon>Peronosporaceae</taxon>
        <taxon>Phytophthora</taxon>
    </lineage>
</organism>
<evidence type="ECO:0000256" key="1">
    <source>
        <dbReference type="SAM" id="MobiDB-lite"/>
    </source>
</evidence>
<dbReference type="STRING" id="164328.H3GW80"/>
<protein>
    <submittedName>
        <fullName evidence="2">Uncharacterized protein</fullName>
    </submittedName>
</protein>
<dbReference type="EnsemblProtists" id="Phyra81714">
    <property type="protein sequence ID" value="Phyra81714"/>
    <property type="gene ID" value="Phyra81714"/>
</dbReference>
<dbReference type="Proteomes" id="UP000005238">
    <property type="component" value="Unassembled WGS sequence"/>
</dbReference>
<proteinExistence type="predicted"/>
<evidence type="ECO:0000313" key="2">
    <source>
        <dbReference type="EnsemblProtists" id="Phyra81714"/>
    </source>
</evidence>
<sequence>MSNFALRNTPRRKHRASSQPMQTPKFSPGIPSLLLFALLVLVSTATTWATKHAGKDMPAERRLEATLADARPLKIHFTLKRSSMKMYDQTEFDVFANPVVSSDNSAVRYDGYANFSEGGDTKHTILLVDGVAYLITSIAGEAEAAECLDSTSLTPLNYILPALNAATTISSATVGGKEITCKSGGLFKVALGDATFVLCASGSDGFIVYGTDLDITVRYLDDRVPITAPTLSDDEARSCETVVTPSQVTTTTLALLTGSPVVNTRSLAHYLGHYFTYER</sequence>
<dbReference type="OMA" id="HLEFDVF"/>
<dbReference type="EMBL" id="DS566059">
    <property type="status" value="NOT_ANNOTATED_CDS"/>
    <property type="molecule type" value="Genomic_DNA"/>
</dbReference>
<dbReference type="PANTHER" id="PTHR22538:SF1">
    <property type="entry name" value="VWFD DOMAIN-CONTAINING PROTEIN"/>
    <property type="match status" value="1"/>
</dbReference>
<keyword evidence="3" id="KW-1185">Reference proteome</keyword>
<accession>H3GW80</accession>
<feature type="region of interest" description="Disordered" evidence="1">
    <location>
        <begin position="1"/>
        <end position="24"/>
    </location>
</feature>
<name>H3GW80_PHYRM</name>
<dbReference type="HOGENOM" id="CLU_028087_1_1_1"/>
<dbReference type="AlphaFoldDB" id="H3GW80"/>
<evidence type="ECO:0000313" key="3">
    <source>
        <dbReference type="Proteomes" id="UP000005238"/>
    </source>
</evidence>
<dbReference type="eggNOG" id="ENOG502RAHY">
    <property type="taxonomic scope" value="Eukaryota"/>
</dbReference>
<dbReference type="PANTHER" id="PTHR22538">
    <property type="entry name" value="CILIA- AND FLAGELLA-ASSOCIATED PROTEIN 74"/>
    <property type="match status" value="1"/>
</dbReference>
<dbReference type="VEuPathDB" id="FungiDB:KRP23_3682"/>
<reference evidence="2" key="2">
    <citation type="submission" date="2015-06" db="UniProtKB">
        <authorList>
            <consortium name="EnsemblProtists"/>
        </authorList>
    </citation>
    <scope>IDENTIFICATION</scope>
    <source>
        <strain evidence="2">Pr102</strain>
    </source>
</reference>
<reference evidence="3" key="1">
    <citation type="journal article" date="2006" name="Science">
        <title>Phytophthora genome sequences uncover evolutionary origins and mechanisms of pathogenesis.</title>
        <authorList>
            <person name="Tyler B.M."/>
            <person name="Tripathy S."/>
            <person name="Zhang X."/>
            <person name="Dehal P."/>
            <person name="Jiang R.H."/>
            <person name="Aerts A."/>
            <person name="Arredondo F.D."/>
            <person name="Baxter L."/>
            <person name="Bensasson D."/>
            <person name="Beynon J.L."/>
            <person name="Chapman J."/>
            <person name="Damasceno C.M."/>
            <person name="Dorrance A.E."/>
            <person name="Dou D."/>
            <person name="Dickerman A.W."/>
            <person name="Dubchak I.L."/>
            <person name="Garbelotto M."/>
            <person name="Gijzen M."/>
            <person name="Gordon S.G."/>
            <person name="Govers F."/>
            <person name="Grunwald N.J."/>
            <person name="Huang W."/>
            <person name="Ivors K.L."/>
            <person name="Jones R.W."/>
            <person name="Kamoun S."/>
            <person name="Krampis K."/>
            <person name="Lamour K.H."/>
            <person name="Lee M.K."/>
            <person name="McDonald W.H."/>
            <person name="Medina M."/>
            <person name="Meijer H.J."/>
            <person name="Nordberg E.K."/>
            <person name="Maclean D.J."/>
            <person name="Ospina-Giraldo M.D."/>
            <person name="Morris P.F."/>
            <person name="Phuntumart V."/>
            <person name="Putnam N.H."/>
            <person name="Rash S."/>
            <person name="Rose J.K."/>
            <person name="Sakihama Y."/>
            <person name="Salamov A.A."/>
            <person name="Savidor A."/>
            <person name="Scheuring C.F."/>
            <person name="Smith B.M."/>
            <person name="Sobral B.W."/>
            <person name="Terry A."/>
            <person name="Torto-Alalibo T.A."/>
            <person name="Win J."/>
            <person name="Xu Z."/>
            <person name="Zhang H."/>
            <person name="Grigoriev I.V."/>
            <person name="Rokhsar D.S."/>
            <person name="Boore J.L."/>
        </authorList>
    </citation>
    <scope>NUCLEOTIDE SEQUENCE [LARGE SCALE GENOMIC DNA]</scope>
    <source>
        <strain evidence="3">Pr102</strain>
    </source>
</reference>